<dbReference type="Pfam" id="PF02666">
    <property type="entry name" value="PS_Dcarbxylase"/>
    <property type="match status" value="1"/>
</dbReference>
<dbReference type="InterPro" id="IPR022237">
    <property type="entry name" value="PsiD-like"/>
</dbReference>
<name>A0A5N6YVB5_9EURO</name>
<dbReference type="OrthoDB" id="5973539at2759"/>
<dbReference type="GO" id="GO:0005739">
    <property type="term" value="C:mitochondrion"/>
    <property type="evidence" value="ECO:0007669"/>
    <property type="project" value="TreeGrafter"/>
</dbReference>
<evidence type="ECO:0000256" key="1">
    <source>
        <dbReference type="ARBA" id="ARBA00022793"/>
    </source>
</evidence>
<gene>
    <name evidence="4" type="ORF">BDV28DRAFT_141267</name>
</gene>
<dbReference type="AlphaFoldDB" id="A0A5N6YVB5"/>
<dbReference type="EMBL" id="ML739308">
    <property type="protein sequence ID" value="KAE8349425.1"/>
    <property type="molecule type" value="Genomic_DNA"/>
</dbReference>
<dbReference type="GO" id="GO:0006646">
    <property type="term" value="P:phosphatidylethanolamine biosynthetic process"/>
    <property type="evidence" value="ECO:0007669"/>
    <property type="project" value="TreeGrafter"/>
</dbReference>
<dbReference type="Proteomes" id="UP000327118">
    <property type="component" value="Unassembled WGS sequence"/>
</dbReference>
<keyword evidence="1" id="KW-0210">Decarboxylase</keyword>
<evidence type="ECO:0000313" key="4">
    <source>
        <dbReference type="EMBL" id="KAE8349425.1"/>
    </source>
</evidence>
<evidence type="ECO:0000256" key="2">
    <source>
        <dbReference type="ARBA" id="ARBA00023239"/>
    </source>
</evidence>
<reference evidence="5" key="1">
    <citation type="submission" date="2019-04" db="EMBL/GenBank/DDBJ databases">
        <title>Friends and foes A comparative genomics studyof 23 Aspergillus species from section Flavi.</title>
        <authorList>
            <consortium name="DOE Joint Genome Institute"/>
            <person name="Kjaerbolling I."/>
            <person name="Vesth T."/>
            <person name="Frisvad J.C."/>
            <person name="Nybo J.L."/>
            <person name="Theobald S."/>
            <person name="Kildgaard S."/>
            <person name="Isbrandt T."/>
            <person name="Kuo A."/>
            <person name="Sato A."/>
            <person name="Lyhne E.K."/>
            <person name="Kogle M.E."/>
            <person name="Wiebenga A."/>
            <person name="Kun R.S."/>
            <person name="Lubbers R.J."/>
            <person name="Makela M.R."/>
            <person name="Barry K."/>
            <person name="Chovatia M."/>
            <person name="Clum A."/>
            <person name="Daum C."/>
            <person name="Haridas S."/>
            <person name="He G."/>
            <person name="LaButti K."/>
            <person name="Lipzen A."/>
            <person name="Mondo S."/>
            <person name="Riley R."/>
            <person name="Salamov A."/>
            <person name="Simmons B.A."/>
            <person name="Magnuson J.K."/>
            <person name="Henrissat B."/>
            <person name="Mortensen U.H."/>
            <person name="Larsen T.O."/>
            <person name="Devries R.P."/>
            <person name="Grigoriev I.V."/>
            <person name="Machida M."/>
            <person name="Baker S.E."/>
            <person name="Andersen M.R."/>
        </authorList>
    </citation>
    <scope>NUCLEOTIDE SEQUENCE [LARGE SCALE GENOMIC DNA]</scope>
    <source>
        <strain evidence="5">CBS 553.77</strain>
    </source>
</reference>
<feature type="domain" description="L-tryptophan decarboxylase PsiD-like" evidence="3">
    <location>
        <begin position="54"/>
        <end position="190"/>
    </location>
</feature>
<evidence type="ECO:0000259" key="3">
    <source>
        <dbReference type="Pfam" id="PF12588"/>
    </source>
</evidence>
<organism evidence="4 5">
    <name type="scientific">Aspergillus coremiiformis</name>
    <dbReference type="NCBI Taxonomy" id="138285"/>
    <lineage>
        <taxon>Eukaryota</taxon>
        <taxon>Fungi</taxon>
        <taxon>Dikarya</taxon>
        <taxon>Ascomycota</taxon>
        <taxon>Pezizomycotina</taxon>
        <taxon>Eurotiomycetes</taxon>
        <taxon>Eurotiomycetidae</taxon>
        <taxon>Eurotiales</taxon>
        <taxon>Aspergillaceae</taxon>
        <taxon>Aspergillus</taxon>
        <taxon>Aspergillus subgen. Circumdati</taxon>
    </lineage>
</organism>
<keyword evidence="2" id="KW-0456">Lyase</keyword>
<evidence type="ECO:0000313" key="5">
    <source>
        <dbReference type="Proteomes" id="UP000327118"/>
    </source>
</evidence>
<dbReference type="Pfam" id="PF12588">
    <property type="entry name" value="PSDC"/>
    <property type="match status" value="1"/>
</dbReference>
<dbReference type="PANTHER" id="PTHR10067">
    <property type="entry name" value="PHOSPHATIDYLSERINE DECARBOXYLASE"/>
    <property type="match status" value="1"/>
</dbReference>
<dbReference type="PANTHER" id="PTHR10067:SF9">
    <property type="entry name" value="PHOSPHATIDYLSERINE DECARBOXYLASE FAMILY PROTEIN (AFU_ORTHOLOGUE AFUA_7G01730)"/>
    <property type="match status" value="1"/>
</dbReference>
<protein>
    <submittedName>
        <fullName evidence="4">Phophatidylserine decarboxylase-domain-containing protein</fullName>
    </submittedName>
</protein>
<dbReference type="GO" id="GO:0004609">
    <property type="term" value="F:phosphatidylserine decarboxylase activity"/>
    <property type="evidence" value="ECO:0007669"/>
    <property type="project" value="InterPro"/>
</dbReference>
<dbReference type="InterPro" id="IPR003817">
    <property type="entry name" value="PS_Dcarbxylase"/>
</dbReference>
<sequence length="454" mass="51381">MSTEKPYPFAPGEWLPPLSRVFNYVNTLRDEALNGSPYSKDQPHSLDPKVKYPKVITDFRDLVKSDPGLEELSKKMFEEIPRFENDPTKFYNVRSFDEALMIFNIILFQSPSVMTLNSGLSGITVPFNAVLNWPANTPSGNEFFLNEGVNEKIKDIVNQWGAFLQSPASRAHLNTSDNGGWFSPAYVKRMKDYAQWDGPIEELYVCDPTIDYWGFASWDAFFVRRFRPGRRPVQDKDEPGIYIVSPCEAGPQVEEGKQYPEDVRTKGNVQARDTFWLKGQPYSIFDMLNYDGLSRRFVFGTVYQGWLSSACYHRWHAPISGTIKKVALIPGTYYSTVMSHNYPEPDPSGPNLSQLYLTSVATRALIFIEADYQPLGLVCFIAIGMNEISSCEVIVKEGSRVNKGDEIGMFHMGGSAFCLLFENGVNLKFEPLPDIPSNPHKLFKLNSRLATVIT</sequence>
<proteinExistence type="predicted"/>
<keyword evidence="5" id="KW-1185">Reference proteome</keyword>
<accession>A0A5N6YVB5</accession>